<evidence type="ECO:0000313" key="2">
    <source>
        <dbReference type="EMBL" id="MFC4104751.1"/>
    </source>
</evidence>
<dbReference type="EMBL" id="JBHSBN010000001">
    <property type="protein sequence ID" value="MFC4104751.1"/>
    <property type="molecule type" value="Genomic_DNA"/>
</dbReference>
<feature type="signal peptide" evidence="1">
    <location>
        <begin position="1"/>
        <end position="29"/>
    </location>
</feature>
<organism evidence="2 3">
    <name type="scientific">Micromonospora zhanjiangensis</name>
    <dbReference type="NCBI Taxonomy" id="1522057"/>
    <lineage>
        <taxon>Bacteria</taxon>
        <taxon>Bacillati</taxon>
        <taxon>Actinomycetota</taxon>
        <taxon>Actinomycetes</taxon>
        <taxon>Micromonosporales</taxon>
        <taxon>Micromonosporaceae</taxon>
        <taxon>Micromonospora</taxon>
    </lineage>
</organism>
<evidence type="ECO:0000313" key="3">
    <source>
        <dbReference type="Proteomes" id="UP001595868"/>
    </source>
</evidence>
<reference evidence="3" key="1">
    <citation type="journal article" date="2019" name="Int. J. Syst. Evol. Microbiol.">
        <title>The Global Catalogue of Microorganisms (GCM) 10K type strain sequencing project: providing services to taxonomists for standard genome sequencing and annotation.</title>
        <authorList>
            <consortium name="The Broad Institute Genomics Platform"/>
            <consortium name="The Broad Institute Genome Sequencing Center for Infectious Disease"/>
            <person name="Wu L."/>
            <person name="Ma J."/>
        </authorList>
    </citation>
    <scope>NUCLEOTIDE SEQUENCE [LARGE SCALE GENOMIC DNA]</scope>
    <source>
        <strain evidence="3">2902at01</strain>
    </source>
</reference>
<feature type="chain" id="PRO_5047342326" description="DUF11 domain-containing protein" evidence="1">
    <location>
        <begin position="30"/>
        <end position="310"/>
    </location>
</feature>
<gene>
    <name evidence="2" type="ORF">ACFOX0_02195</name>
</gene>
<name>A0ABV8KF93_9ACTN</name>
<accession>A0ABV8KF93</accession>
<evidence type="ECO:0008006" key="4">
    <source>
        <dbReference type="Google" id="ProtNLM"/>
    </source>
</evidence>
<keyword evidence="1" id="KW-0732">Signal</keyword>
<evidence type="ECO:0000256" key="1">
    <source>
        <dbReference type="SAM" id="SignalP"/>
    </source>
</evidence>
<proteinExistence type="predicted"/>
<sequence>MTMSVRTKAFAGVAGAALALLGTAAPAQAAPTKNDTSVSVGRLVLDPSDRGYHGTLPVTVRYRGTQVGYLQVTVLEPTPGSFDGVLPQQPCFFGSTSPNRTLVCEIPGGGLQPGENRTFDLAFTVLTTARSYPMVATGGRVAVNAGDGNPANDTAKFDALFRSTSGSLRNPRPYVRNLVTDATVTAGSATLVRQPDGSYLGSVPVTIRYRNDAPQSDVELETNLPAGVELRGIEPQDVCVGGWCAVPGGGFMPGEERTVTLKLYAEPGTVAGPLGTGTTTLHVRYDNQDLPDVDPSDNSAPFTVTAVDAG</sequence>
<comment type="caution">
    <text evidence="2">The sequence shown here is derived from an EMBL/GenBank/DDBJ whole genome shotgun (WGS) entry which is preliminary data.</text>
</comment>
<protein>
    <recommendedName>
        <fullName evidence="4">DUF11 domain-containing protein</fullName>
    </recommendedName>
</protein>
<dbReference type="Proteomes" id="UP001595868">
    <property type="component" value="Unassembled WGS sequence"/>
</dbReference>
<keyword evidence="3" id="KW-1185">Reference proteome</keyword>
<dbReference type="RefSeq" id="WP_377541676.1">
    <property type="nucleotide sequence ID" value="NZ_JBHSBN010000001.1"/>
</dbReference>